<dbReference type="AlphaFoldDB" id="A0A835Y0U2"/>
<name>A0A835Y0U2_9CHLO</name>
<dbReference type="GO" id="GO:0016705">
    <property type="term" value="F:oxidoreductase activity, acting on paired donors, with incorporation or reduction of molecular oxygen"/>
    <property type="evidence" value="ECO:0007669"/>
    <property type="project" value="InterPro"/>
</dbReference>
<comment type="caution">
    <text evidence="4">The sequence shown here is derived from an EMBL/GenBank/DDBJ whole genome shotgun (WGS) entry which is preliminary data.</text>
</comment>
<dbReference type="Pfam" id="PF00067">
    <property type="entry name" value="p450"/>
    <property type="match status" value="4"/>
</dbReference>
<dbReference type="PROSITE" id="PS00086">
    <property type="entry name" value="CYTOCHROME_P450"/>
    <property type="match status" value="2"/>
</dbReference>
<evidence type="ECO:0000256" key="3">
    <source>
        <dbReference type="SAM" id="Phobius"/>
    </source>
</evidence>
<keyword evidence="1" id="KW-0408">Iron</keyword>
<dbReference type="Proteomes" id="UP000612055">
    <property type="component" value="Unassembled WGS sequence"/>
</dbReference>
<organism evidence="4 5">
    <name type="scientific">Edaphochlamys debaryana</name>
    <dbReference type="NCBI Taxonomy" id="47281"/>
    <lineage>
        <taxon>Eukaryota</taxon>
        <taxon>Viridiplantae</taxon>
        <taxon>Chlorophyta</taxon>
        <taxon>core chlorophytes</taxon>
        <taxon>Chlorophyceae</taxon>
        <taxon>CS clade</taxon>
        <taxon>Chlamydomonadales</taxon>
        <taxon>Chlamydomonadales incertae sedis</taxon>
        <taxon>Edaphochlamys</taxon>
    </lineage>
</organism>
<dbReference type="GO" id="GO:0004497">
    <property type="term" value="F:monooxygenase activity"/>
    <property type="evidence" value="ECO:0007669"/>
    <property type="project" value="InterPro"/>
</dbReference>
<sequence>MEPLALLLLGLKWLGWSILALVAIELLLSLELYKRWRLRHIPGPPAPPIVGHLPQIIRQGTPTFFRACRKQYGPVFKVCLGRSWMVVVTEPELLRQAGSKLLNHSQFRGLLSGEFQKLDDWGLVSARDDYWRLVRSSWQPAFSSASLSGYLPRMLDCAEALAGRLAGRAAGAGRVDLWRELGAMTLQVVGSTAYGVDFNTTDGSDEADAGGPEGAGAGGEGADQHFGRVLVAACRDTFKYMSIRNGSKYGRVGVLLPELRPLVSALAHAFPDPPFAGLLKARADLRDVCMHLIASWRERGGADAVNGKQANGHGPEANGGDAKAGNGVLTNGGAKGAGDVPGGDPPAPSVSPGSFLGLMLAARDKATGQGLTDLQVAAQVQTFILAGYETTANALSFAVYCLATNPEAEARLISEVDSVLGPDRLPTEADLPRLVYTEAVFQEAMRLFPPAPGTNRGVEKGAPYQVGPYSVPPGVSLMMSMYSSHHADDVWPRVDDFVPERFMPTSPLYPEVCAKVPGAHAPFGYGSRMCVGWKFAMQEAKATLAVLYQRLRFELEPGQVPLQLAVGITMAPKGGLLFTATMEPLALLLLGLKWFGWSILALVGIELLLSLDLYQRWRLRHIPGPPAPPILGHLPQIIRLGTPTFFRQCRKIYGPVFKVALGRSWMVVVTEPELLKQVGAKIHNRYAFDGLMRGEFKQLDDWGLVAARDDYWRLVRSSWQPAFSSASLSGYLPRMLDCAEALAGRLAGRAAGAGRVDLWRELGAMTLQVVGSTAYGVDFHTAEDPEEADDTPAPLVAAGKGPAGQDDKQFGRALVAACRDVFKFASIRNASKYGVIAILFPELRRPLTALAHSLPDRPFSGILRARADLRNACMYLISSWREGGSARALNGPEANGGDAKAGNGVLTNGGAKGAGDVPGGNPPAPSVSPGSFLGLMLAARDKATGQGLTDLQVAAQVQTFLLAGYETTANALSFAVYCLATNPEAEARLIAEVDSVLGPDRLPTEADLPRLAYTEAVFQESMRLFPPAPGINREVEKGAPFQVGPYSVPPGSQIMMSMYSSHHADDVWPRVDDFVPERFMPTSPLYPEVCAKVPGAHAPFGYGSRFCVGWKFAMQEAKAALAVLYQRLRFELEPGQVPLQLSVGITMSPKGGLWVRPVLRRQQTAA</sequence>
<dbReference type="EMBL" id="JAEHOE010000048">
    <property type="protein sequence ID" value="KAG2492006.1"/>
    <property type="molecule type" value="Genomic_DNA"/>
</dbReference>
<dbReference type="GO" id="GO:0005506">
    <property type="term" value="F:iron ion binding"/>
    <property type="evidence" value="ECO:0007669"/>
    <property type="project" value="InterPro"/>
</dbReference>
<comment type="cofactor">
    <cofactor evidence="1">
        <name>heme</name>
        <dbReference type="ChEBI" id="CHEBI:30413"/>
    </cofactor>
</comment>
<dbReference type="InterPro" id="IPR017972">
    <property type="entry name" value="Cyt_P450_CS"/>
</dbReference>
<dbReference type="InterPro" id="IPR002401">
    <property type="entry name" value="Cyt_P450_E_grp-I"/>
</dbReference>
<evidence type="ECO:0008006" key="6">
    <source>
        <dbReference type="Google" id="ProtNLM"/>
    </source>
</evidence>
<dbReference type="GO" id="GO:0020037">
    <property type="term" value="F:heme binding"/>
    <property type="evidence" value="ECO:0007669"/>
    <property type="project" value="InterPro"/>
</dbReference>
<keyword evidence="3" id="KW-0472">Membrane</keyword>
<dbReference type="PRINTS" id="PR00385">
    <property type="entry name" value="P450"/>
</dbReference>
<accession>A0A835Y0U2</accession>
<dbReference type="Gene3D" id="1.10.630.10">
    <property type="entry name" value="Cytochrome P450"/>
    <property type="match status" value="2"/>
</dbReference>
<evidence type="ECO:0000313" key="5">
    <source>
        <dbReference type="Proteomes" id="UP000612055"/>
    </source>
</evidence>
<dbReference type="PANTHER" id="PTHR24301:SF2">
    <property type="entry name" value="THROMBOXANE-A SYNTHASE"/>
    <property type="match status" value="1"/>
</dbReference>
<keyword evidence="5" id="KW-1185">Reference proteome</keyword>
<dbReference type="PANTHER" id="PTHR24301">
    <property type="entry name" value="THROMBOXANE-A SYNTHASE"/>
    <property type="match status" value="1"/>
</dbReference>
<feature type="region of interest" description="Disordered" evidence="2">
    <location>
        <begin position="201"/>
        <end position="221"/>
    </location>
</feature>
<keyword evidence="3" id="KW-1133">Transmembrane helix</keyword>
<feature type="compositionally biased region" description="Gly residues" evidence="2">
    <location>
        <begin position="211"/>
        <end position="221"/>
    </location>
</feature>
<feature type="binding site" description="axial binding residue" evidence="1">
    <location>
        <position position="1107"/>
    </location>
    <ligand>
        <name>heme</name>
        <dbReference type="ChEBI" id="CHEBI:30413"/>
    </ligand>
    <ligandPart>
        <name>Fe</name>
        <dbReference type="ChEBI" id="CHEBI:18248"/>
    </ligandPart>
</feature>
<dbReference type="InterPro" id="IPR036396">
    <property type="entry name" value="Cyt_P450_sf"/>
</dbReference>
<dbReference type="PRINTS" id="PR00463">
    <property type="entry name" value="EP450I"/>
</dbReference>
<evidence type="ECO:0000313" key="4">
    <source>
        <dbReference type="EMBL" id="KAG2492006.1"/>
    </source>
</evidence>
<feature type="region of interest" description="Disordered" evidence="2">
    <location>
        <begin position="303"/>
        <end position="325"/>
    </location>
</feature>
<keyword evidence="1" id="KW-0479">Metal-binding</keyword>
<protein>
    <recommendedName>
        <fullName evidence="6">Cytochrome P450</fullName>
    </recommendedName>
</protein>
<reference evidence="4" key="1">
    <citation type="journal article" date="2020" name="bioRxiv">
        <title>Comparative genomics of Chlamydomonas.</title>
        <authorList>
            <person name="Craig R.J."/>
            <person name="Hasan A.R."/>
            <person name="Ness R.W."/>
            <person name="Keightley P.D."/>
        </authorList>
    </citation>
    <scope>NUCLEOTIDE SEQUENCE</scope>
    <source>
        <strain evidence="4">CCAP 11/70</strain>
    </source>
</reference>
<evidence type="ECO:0000256" key="1">
    <source>
        <dbReference type="PIRSR" id="PIRSR602401-1"/>
    </source>
</evidence>
<feature type="transmembrane region" description="Helical" evidence="3">
    <location>
        <begin position="13"/>
        <end position="33"/>
    </location>
</feature>
<proteinExistence type="predicted"/>
<dbReference type="SUPFAM" id="SSF48264">
    <property type="entry name" value="Cytochrome P450"/>
    <property type="match status" value="2"/>
</dbReference>
<dbReference type="InterPro" id="IPR001128">
    <property type="entry name" value="Cyt_P450"/>
</dbReference>
<gene>
    <name evidence="4" type="ORF">HYH03_009736</name>
</gene>
<keyword evidence="1" id="KW-0349">Heme</keyword>
<keyword evidence="3" id="KW-0812">Transmembrane</keyword>
<evidence type="ECO:0000256" key="2">
    <source>
        <dbReference type="SAM" id="MobiDB-lite"/>
    </source>
</evidence>
<dbReference type="OrthoDB" id="507451at2759"/>